<dbReference type="EMBL" id="VSSQ01120058">
    <property type="protein sequence ID" value="MPN53194.1"/>
    <property type="molecule type" value="Genomic_DNA"/>
</dbReference>
<proteinExistence type="predicted"/>
<protein>
    <submittedName>
        <fullName evidence="1">Uncharacterized protein</fullName>
    </submittedName>
</protein>
<dbReference type="AlphaFoldDB" id="A0A645IXT8"/>
<reference evidence="1" key="1">
    <citation type="submission" date="2019-08" db="EMBL/GenBank/DDBJ databases">
        <authorList>
            <person name="Kucharzyk K."/>
            <person name="Murdoch R.W."/>
            <person name="Higgins S."/>
            <person name="Loffler F."/>
        </authorList>
    </citation>
    <scope>NUCLEOTIDE SEQUENCE</scope>
</reference>
<organism evidence="1">
    <name type="scientific">bioreactor metagenome</name>
    <dbReference type="NCBI Taxonomy" id="1076179"/>
    <lineage>
        <taxon>unclassified sequences</taxon>
        <taxon>metagenomes</taxon>
        <taxon>ecological metagenomes</taxon>
    </lineage>
</organism>
<sequence>MFGLGQGLGQRAGGDDGEVVGDLGVVEDALVRLDPALLDDLVGKGRVLVGQCANHILHRAEIVLWQRACIGSRIGQHLVLFIQRLGQLQGDPRGKTKAAVGFALQAGQIEQQGRQLG</sequence>
<evidence type="ECO:0000313" key="1">
    <source>
        <dbReference type="EMBL" id="MPN53194.1"/>
    </source>
</evidence>
<gene>
    <name evidence="1" type="ORF">SDC9_200858</name>
</gene>
<comment type="caution">
    <text evidence="1">The sequence shown here is derived from an EMBL/GenBank/DDBJ whole genome shotgun (WGS) entry which is preliminary data.</text>
</comment>
<name>A0A645IXT8_9ZZZZ</name>
<accession>A0A645IXT8</accession>